<name>A0A2N9H5G8_FAGSY</name>
<evidence type="ECO:0000313" key="1">
    <source>
        <dbReference type="EMBL" id="SPD06860.1"/>
    </source>
</evidence>
<dbReference type="EMBL" id="OIVN01002842">
    <property type="protein sequence ID" value="SPD06860.1"/>
    <property type="molecule type" value="Genomic_DNA"/>
</dbReference>
<dbReference type="Gene3D" id="3.30.420.140">
    <property type="entry name" value="YqgF/RNase H-like domain"/>
    <property type="match status" value="1"/>
</dbReference>
<gene>
    <name evidence="1" type="ORF">FSB_LOCUS34742</name>
</gene>
<protein>
    <submittedName>
        <fullName evidence="1">Uncharacterized protein</fullName>
    </submittedName>
</protein>
<dbReference type="AlphaFoldDB" id="A0A2N9H5G8"/>
<accession>A0A2N9H5G8</accession>
<dbReference type="InterPro" id="IPR037027">
    <property type="entry name" value="YqgF/RNaseH-like_dom_sf"/>
</dbReference>
<sequence length="114" mass="12595">MERTAQVNTAGCLFKISSPFIGEGSSCAFDILGKEMAAYGMWEAVVEQGELLDWMYAGSLSLHSKNVDLQCKKDETQRLLKFMTDHQPHVIVLGAANLIPSSIVFPGLSRLYKL</sequence>
<reference evidence="1" key="1">
    <citation type="submission" date="2018-02" db="EMBL/GenBank/DDBJ databases">
        <authorList>
            <person name="Cohen D.B."/>
            <person name="Kent A.D."/>
        </authorList>
    </citation>
    <scope>NUCLEOTIDE SEQUENCE</scope>
</reference>
<proteinExistence type="predicted"/>
<dbReference type="GO" id="GO:0006139">
    <property type="term" value="P:nucleobase-containing compound metabolic process"/>
    <property type="evidence" value="ECO:0007669"/>
    <property type="project" value="InterPro"/>
</dbReference>
<organism evidence="1">
    <name type="scientific">Fagus sylvatica</name>
    <name type="common">Beechnut</name>
    <dbReference type="NCBI Taxonomy" id="28930"/>
    <lineage>
        <taxon>Eukaryota</taxon>
        <taxon>Viridiplantae</taxon>
        <taxon>Streptophyta</taxon>
        <taxon>Embryophyta</taxon>
        <taxon>Tracheophyta</taxon>
        <taxon>Spermatophyta</taxon>
        <taxon>Magnoliopsida</taxon>
        <taxon>eudicotyledons</taxon>
        <taxon>Gunneridae</taxon>
        <taxon>Pentapetalae</taxon>
        <taxon>rosids</taxon>
        <taxon>fabids</taxon>
        <taxon>Fagales</taxon>
        <taxon>Fagaceae</taxon>
        <taxon>Fagus</taxon>
    </lineage>
</organism>